<evidence type="ECO:0000256" key="1">
    <source>
        <dbReference type="PROSITE-ProRule" id="PRU00175"/>
    </source>
</evidence>
<feature type="domain" description="RING-type" evidence="3">
    <location>
        <begin position="106"/>
        <end position="148"/>
    </location>
</feature>
<dbReference type="InterPro" id="IPR045899">
    <property type="entry name" value="ATL71-like"/>
</dbReference>
<keyword evidence="1" id="KW-0863">Zinc-finger</keyword>
<dbReference type="OMA" id="YFCTRTS"/>
<sequence>MNSTSDYLAPEENTGGFAYSIGISLGILALIVFFTLASYLCTRVRDPPTHRHSLAEAEDGSYSIGITLGLDEATLGSFPKLLYSQAKAARGGGGEGGGLAASSSCCSICLSEYKETDVLRLLPDCGHYFHSKCVDPWLRVNPSCPNCRTSPLPSPVGTPLAEVAPLAALRR</sequence>
<dbReference type="Pfam" id="PF13639">
    <property type="entry name" value="zf-RING_2"/>
    <property type="match status" value="1"/>
</dbReference>
<protein>
    <recommendedName>
        <fullName evidence="3">RING-type domain-containing protein</fullName>
    </recommendedName>
</protein>
<dbReference type="InterPro" id="IPR001841">
    <property type="entry name" value="Znf_RING"/>
</dbReference>
<dbReference type="PANTHER" id="PTHR46719">
    <property type="entry name" value="TRANSCRIPTION FACTOR C2H2 FAMILY-RELATED"/>
    <property type="match status" value="1"/>
</dbReference>
<dbReference type="SMART" id="SM00184">
    <property type="entry name" value="RING"/>
    <property type="match status" value="1"/>
</dbReference>
<name>A0A059A9R4_EUCGR</name>
<keyword evidence="2" id="KW-0812">Transmembrane</keyword>
<dbReference type="PROSITE" id="PS50089">
    <property type="entry name" value="ZF_RING_2"/>
    <property type="match status" value="1"/>
</dbReference>
<keyword evidence="1" id="KW-0862">Zinc</keyword>
<dbReference type="OrthoDB" id="8062037at2759"/>
<reference evidence="4" key="1">
    <citation type="submission" date="2013-07" db="EMBL/GenBank/DDBJ databases">
        <title>The genome of Eucalyptus grandis.</title>
        <authorList>
            <person name="Schmutz J."/>
            <person name="Hayes R."/>
            <person name="Myburg A."/>
            <person name="Tuskan G."/>
            <person name="Grattapaglia D."/>
            <person name="Rokhsar D.S."/>
        </authorList>
    </citation>
    <scope>NUCLEOTIDE SEQUENCE</scope>
    <source>
        <tissue evidence="4">Leaf extractions</tissue>
    </source>
</reference>
<dbReference type="Gene3D" id="3.30.40.10">
    <property type="entry name" value="Zinc/RING finger domain, C3HC4 (zinc finger)"/>
    <property type="match status" value="1"/>
</dbReference>
<proteinExistence type="predicted"/>
<gene>
    <name evidence="4" type="ORF">EUGRSUZ_J00300</name>
</gene>
<evidence type="ECO:0000313" key="4">
    <source>
        <dbReference type="EMBL" id="KCW50588.1"/>
    </source>
</evidence>
<organism evidence="4">
    <name type="scientific">Eucalyptus grandis</name>
    <name type="common">Flooded gum</name>
    <dbReference type="NCBI Taxonomy" id="71139"/>
    <lineage>
        <taxon>Eukaryota</taxon>
        <taxon>Viridiplantae</taxon>
        <taxon>Streptophyta</taxon>
        <taxon>Embryophyta</taxon>
        <taxon>Tracheophyta</taxon>
        <taxon>Spermatophyta</taxon>
        <taxon>Magnoliopsida</taxon>
        <taxon>eudicotyledons</taxon>
        <taxon>Gunneridae</taxon>
        <taxon>Pentapetalae</taxon>
        <taxon>rosids</taxon>
        <taxon>malvids</taxon>
        <taxon>Myrtales</taxon>
        <taxon>Myrtaceae</taxon>
        <taxon>Myrtoideae</taxon>
        <taxon>Eucalypteae</taxon>
        <taxon>Eucalyptus</taxon>
    </lineage>
</organism>
<dbReference type="EMBL" id="KK198762">
    <property type="protein sequence ID" value="KCW50588.1"/>
    <property type="molecule type" value="Genomic_DNA"/>
</dbReference>
<feature type="transmembrane region" description="Helical" evidence="2">
    <location>
        <begin position="17"/>
        <end position="41"/>
    </location>
</feature>
<keyword evidence="1" id="KW-0479">Metal-binding</keyword>
<keyword evidence="2" id="KW-0472">Membrane</keyword>
<dbReference type="GO" id="GO:0008270">
    <property type="term" value="F:zinc ion binding"/>
    <property type="evidence" value="ECO:0007669"/>
    <property type="project" value="UniProtKB-KW"/>
</dbReference>
<dbReference type="eggNOG" id="KOG0800">
    <property type="taxonomic scope" value="Eukaryota"/>
</dbReference>
<dbReference type="Gramene" id="KCW50588">
    <property type="protein sequence ID" value="KCW50588"/>
    <property type="gene ID" value="EUGRSUZ_J00300"/>
</dbReference>
<dbReference type="KEGG" id="egr:104421162"/>
<dbReference type="CDD" id="cd16454">
    <property type="entry name" value="RING-H2_PA-TM-RING"/>
    <property type="match status" value="1"/>
</dbReference>
<dbReference type="AlphaFoldDB" id="A0A059A9R4"/>
<keyword evidence="2" id="KW-1133">Transmembrane helix</keyword>
<accession>A0A059A9R4</accession>
<dbReference type="InParanoid" id="A0A059A9R4"/>
<evidence type="ECO:0000259" key="3">
    <source>
        <dbReference type="PROSITE" id="PS50089"/>
    </source>
</evidence>
<dbReference type="PANTHER" id="PTHR46719:SF20">
    <property type="entry name" value="RING-H2 FINGER PROTEIN ATL70-LIKE"/>
    <property type="match status" value="1"/>
</dbReference>
<dbReference type="SUPFAM" id="SSF57850">
    <property type="entry name" value="RING/U-box"/>
    <property type="match status" value="1"/>
</dbReference>
<evidence type="ECO:0000256" key="2">
    <source>
        <dbReference type="SAM" id="Phobius"/>
    </source>
</evidence>
<dbReference type="InterPro" id="IPR013083">
    <property type="entry name" value="Znf_RING/FYVE/PHD"/>
</dbReference>